<keyword evidence="3" id="KW-1185">Reference proteome</keyword>
<comment type="caution">
    <text evidence="2">The sequence shown here is derived from an EMBL/GenBank/DDBJ whole genome shotgun (WGS) entry which is preliminary data.</text>
</comment>
<evidence type="ECO:0000256" key="1">
    <source>
        <dbReference type="SAM" id="Phobius"/>
    </source>
</evidence>
<organism evidence="2 3">
    <name type="scientific">Flavihumibacter fluminis</name>
    <dbReference type="NCBI Taxonomy" id="2909236"/>
    <lineage>
        <taxon>Bacteria</taxon>
        <taxon>Pseudomonadati</taxon>
        <taxon>Bacteroidota</taxon>
        <taxon>Chitinophagia</taxon>
        <taxon>Chitinophagales</taxon>
        <taxon>Chitinophagaceae</taxon>
        <taxon>Flavihumibacter</taxon>
    </lineage>
</organism>
<feature type="transmembrane region" description="Helical" evidence="1">
    <location>
        <begin position="139"/>
        <end position="157"/>
    </location>
</feature>
<keyword evidence="1" id="KW-0472">Membrane</keyword>
<evidence type="ECO:0008006" key="4">
    <source>
        <dbReference type="Google" id="ProtNLM"/>
    </source>
</evidence>
<evidence type="ECO:0000313" key="3">
    <source>
        <dbReference type="Proteomes" id="UP001200145"/>
    </source>
</evidence>
<accession>A0ABS9BJ07</accession>
<dbReference type="Proteomes" id="UP001200145">
    <property type="component" value="Unassembled WGS sequence"/>
</dbReference>
<proteinExistence type="predicted"/>
<protein>
    <recommendedName>
        <fullName evidence="4">CCDC81-like prokaryotic HU domain-containing protein</fullName>
    </recommendedName>
</protein>
<evidence type="ECO:0000313" key="2">
    <source>
        <dbReference type="EMBL" id="MCF1714804.1"/>
    </source>
</evidence>
<reference evidence="2 3" key="1">
    <citation type="submission" date="2022-01" db="EMBL/GenBank/DDBJ databases">
        <title>Flavihumibacter sp. nov., isolated from sediment of a river.</title>
        <authorList>
            <person name="Liu H."/>
        </authorList>
    </citation>
    <scope>NUCLEOTIDE SEQUENCE [LARGE SCALE GENOMIC DNA]</scope>
    <source>
        <strain evidence="2 3">RY-1</strain>
    </source>
</reference>
<keyword evidence="1" id="KW-0812">Transmembrane</keyword>
<dbReference type="EMBL" id="JAKEVY010000002">
    <property type="protein sequence ID" value="MCF1714804.1"/>
    <property type="molecule type" value="Genomic_DNA"/>
</dbReference>
<sequence length="288" mass="32180">MKIDHLVTQYLYQQKRLSLPGIGTFTMENGGIQFSNSADTDLNPELVEFIRTHTGKMTALAKSDLESYIMLNSQFLNIGKALYMEGIGTLVKAKEGSIEFTPGDMVMERLDERMPETKKTSVFEENPRYDGGSGIGRKLAIFLGIAATLGIVIWGGWKWSQKGAEEKENTETVTSIQPEPVLQTDTTVVATVDSVSRRPLIDTSRLNAVTAANRYKFIIETTNKKARALRRYNQLLEIKSGIKMETADSVTFKLYFSLPATVADTTRIKDSLRIFYASRVVLVEKEGN</sequence>
<name>A0ABS9BJ07_9BACT</name>
<dbReference type="RefSeq" id="WP_234865757.1">
    <property type="nucleotide sequence ID" value="NZ_JAKEVY010000002.1"/>
</dbReference>
<keyword evidence="1" id="KW-1133">Transmembrane helix</keyword>
<gene>
    <name evidence="2" type="ORF">L0U88_09220</name>
</gene>